<evidence type="ECO:0000259" key="12">
    <source>
        <dbReference type="PROSITE" id="PS51900"/>
    </source>
</evidence>
<dbReference type="InterPro" id="IPR011932">
    <property type="entry name" value="Recomb_XerD"/>
</dbReference>
<keyword evidence="3 10" id="KW-0963">Cytoplasm</keyword>
<keyword evidence="9 10" id="KW-0131">Cell cycle</keyword>
<evidence type="ECO:0000256" key="3">
    <source>
        <dbReference type="ARBA" id="ARBA00022490"/>
    </source>
</evidence>
<dbReference type="SUPFAM" id="SSF56349">
    <property type="entry name" value="DNA breaking-rejoining enzymes"/>
    <property type="match status" value="1"/>
</dbReference>
<dbReference type="InterPro" id="IPR013762">
    <property type="entry name" value="Integrase-like_cat_sf"/>
</dbReference>
<evidence type="ECO:0000313" key="14">
    <source>
        <dbReference type="Proteomes" id="UP000290545"/>
    </source>
</evidence>
<dbReference type="OrthoDB" id="9801717at2"/>
<feature type="active site" evidence="10">
    <location>
        <position position="148"/>
    </location>
</feature>
<dbReference type="PROSITE" id="PS51898">
    <property type="entry name" value="TYR_RECOMBINASE"/>
    <property type="match status" value="1"/>
</dbReference>
<dbReference type="RefSeq" id="WP_129002990.1">
    <property type="nucleotide sequence ID" value="NZ_SDHZ01000001.1"/>
</dbReference>
<evidence type="ECO:0000256" key="7">
    <source>
        <dbReference type="ARBA" id="ARBA00023125"/>
    </source>
</evidence>
<dbReference type="PROSITE" id="PS51900">
    <property type="entry name" value="CB"/>
    <property type="match status" value="1"/>
</dbReference>
<evidence type="ECO:0000256" key="8">
    <source>
        <dbReference type="ARBA" id="ARBA00023172"/>
    </source>
</evidence>
<evidence type="ECO:0000256" key="4">
    <source>
        <dbReference type="ARBA" id="ARBA00022618"/>
    </source>
</evidence>
<dbReference type="HAMAP" id="MF_01808">
    <property type="entry name" value="Recomb_XerC_XerD"/>
    <property type="match status" value="1"/>
</dbReference>
<dbReference type="GO" id="GO:0003677">
    <property type="term" value="F:DNA binding"/>
    <property type="evidence" value="ECO:0007669"/>
    <property type="project" value="UniProtKB-UniRule"/>
</dbReference>
<evidence type="ECO:0000259" key="11">
    <source>
        <dbReference type="PROSITE" id="PS51898"/>
    </source>
</evidence>
<evidence type="ECO:0000256" key="5">
    <source>
        <dbReference type="ARBA" id="ARBA00022829"/>
    </source>
</evidence>
<dbReference type="Proteomes" id="UP000290545">
    <property type="component" value="Unassembled WGS sequence"/>
</dbReference>
<organism evidence="13 14">
    <name type="scientific">Filimonas effusa</name>
    <dbReference type="NCBI Taxonomy" id="2508721"/>
    <lineage>
        <taxon>Bacteria</taxon>
        <taxon>Pseudomonadati</taxon>
        <taxon>Bacteroidota</taxon>
        <taxon>Chitinophagia</taxon>
        <taxon>Chitinophagales</taxon>
        <taxon>Chitinophagaceae</taxon>
        <taxon>Filimonas</taxon>
    </lineage>
</organism>
<comment type="function">
    <text evidence="10">Site-specific tyrosine recombinase, which acts by catalyzing the cutting and rejoining of the recombining DNA molecules. The XerC-XerD complex is essential to convert dimers of the bacterial chromosome into monomers to permit their segregation at cell division. It also contributes to the segregational stability of plasmids.</text>
</comment>
<dbReference type="InterPro" id="IPR011010">
    <property type="entry name" value="DNA_brk_join_enz"/>
</dbReference>
<dbReference type="GO" id="GO:0007059">
    <property type="term" value="P:chromosome segregation"/>
    <property type="evidence" value="ECO:0007669"/>
    <property type="project" value="UniProtKB-UniRule"/>
</dbReference>
<gene>
    <name evidence="13" type="primary">xerD</name>
    <name evidence="10" type="synonym">xerC</name>
    <name evidence="13" type="ORF">ESB13_10795</name>
</gene>
<dbReference type="Pfam" id="PF02899">
    <property type="entry name" value="Phage_int_SAM_1"/>
    <property type="match status" value="1"/>
</dbReference>
<feature type="domain" description="Core-binding (CB)" evidence="12">
    <location>
        <begin position="1"/>
        <end position="87"/>
    </location>
</feature>
<evidence type="ECO:0000256" key="6">
    <source>
        <dbReference type="ARBA" id="ARBA00022908"/>
    </source>
</evidence>
<dbReference type="GO" id="GO:0051301">
    <property type="term" value="P:cell division"/>
    <property type="evidence" value="ECO:0007669"/>
    <property type="project" value="UniProtKB-KW"/>
</dbReference>
<comment type="similarity">
    <text evidence="10">Belongs to the 'phage' integrase family. XerC subfamily.</text>
</comment>
<evidence type="ECO:0000256" key="9">
    <source>
        <dbReference type="ARBA" id="ARBA00023306"/>
    </source>
</evidence>
<evidence type="ECO:0000256" key="2">
    <source>
        <dbReference type="ARBA" id="ARBA00010450"/>
    </source>
</evidence>
<comment type="subunit">
    <text evidence="10">Forms a cyclic heterotetrameric complex composed of two molecules of XerC and two molecules of XerD.</text>
</comment>
<feature type="active site" description="O-(3'-phospho-DNA)-tyrosine intermediate" evidence="10">
    <location>
        <position position="279"/>
    </location>
</feature>
<dbReference type="PANTHER" id="PTHR30349">
    <property type="entry name" value="PHAGE INTEGRASE-RELATED"/>
    <property type="match status" value="1"/>
</dbReference>
<dbReference type="InterPro" id="IPR050090">
    <property type="entry name" value="Tyrosine_recombinase_XerCD"/>
</dbReference>
<dbReference type="InterPro" id="IPR044068">
    <property type="entry name" value="CB"/>
</dbReference>
<comment type="subcellular location">
    <subcellularLocation>
        <location evidence="1 10">Cytoplasm</location>
    </subcellularLocation>
</comment>
<dbReference type="Gene3D" id="1.10.443.10">
    <property type="entry name" value="Intergrase catalytic core"/>
    <property type="match status" value="1"/>
</dbReference>
<name>A0A4Q1DCZ2_9BACT</name>
<keyword evidence="5 10" id="KW-0159">Chromosome partition</keyword>
<comment type="similarity">
    <text evidence="2">Belongs to the 'phage' integrase family. XerD subfamily.</text>
</comment>
<protein>
    <recommendedName>
        <fullName evidence="10">Tyrosine recombinase XerC</fullName>
    </recommendedName>
</protein>
<evidence type="ECO:0000313" key="13">
    <source>
        <dbReference type="EMBL" id="RXK87240.1"/>
    </source>
</evidence>
<dbReference type="AlphaFoldDB" id="A0A4Q1DCZ2"/>
<dbReference type="GO" id="GO:0005737">
    <property type="term" value="C:cytoplasm"/>
    <property type="evidence" value="ECO:0007669"/>
    <property type="project" value="UniProtKB-SubCell"/>
</dbReference>
<dbReference type="Gene3D" id="1.10.150.130">
    <property type="match status" value="1"/>
</dbReference>
<dbReference type="InterPro" id="IPR010998">
    <property type="entry name" value="Integrase_recombinase_N"/>
</dbReference>
<feature type="active site" evidence="10">
    <location>
        <position position="247"/>
    </location>
</feature>
<sequence length="300" mass="34370">MWDAYKKGYKAYLQLERSLSDHSVEAYLHDIDKLTSYLQATANLKTPEELTLKDLQHFVKWVGELGMTPSSQSRIISGIRGFYKYCLVENITTTNPTTLLETPRLKRALPDVLSFEEIERIIAQLDLSKPDGGRNKAILETMYSCGLRVSEVINLKISQLFLDVEFIRVTGKGDKERLVPIGRSAIKYIKLYRETIRIHQQPQKGCEDILFLNRFGKGLSRIMIFYIIKDLAQKAGITKNISPHTFRHSFATHLVEGGADLRAVQEMLGHESITTTEIYTHLDRDYLRSTLNDFHPAYKG</sequence>
<reference evidence="13 14" key="1">
    <citation type="submission" date="2019-01" db="EMBL/GenBank/DDBJ databases">
        <title>Filimonas sp. strain TTM-71.</title>
        <authorList>
            <person name="Chen W.-M."/>
        </authorList>
    </citation>
    <scope>NUCLEOTIDE SEQUENCE [LARGE SCALE GENOMIC DNA]</scope>
    <source>
        <strain evidence="13 14">TTM-71</strain>
    </source>
</reference>
<dbReference type="NCBIfam" id="NF001399">
    <property type="entry name" value="PRK00283.1"/>
    <property type="match status" value="1"/>
</dbReference>
<dbReference type="EMBL" id="SDHZ01000001">
    <property type="protein sequence ID" value="RXK87240.1"/>
    <property type="molecule type" value="Genomic_DNA"/>
</dbReference>
<dbReference type="CDD" id="cd00798">
    <property type="entry name" value="INT_XerDC_C"/>
    <property type="match status" value="1"/>
</dbReference>
<dbReference type="InterPro" id="IPR002104">
    <property type="entry name" value="Integrase_catalytic"/>
</dbReference>
<dbReference type="InterPro" id="IPR004107">
    <property type="entry name" value="Integrase_SAM-like_N"/>
</dbReference>
<feature type="domain" description="Tyr recombinase" evidence="11">
    <location>
        <begin position="108"/>
        <end position="292"/>
    </location>
</feature>
<keyword evidence="14" id="KW-1185">Reference proteome</keyword>
<keyword evidence="8 10" id="KW-0233">DNA recombination</keyword>
<accession>A0A4Q1DCZ2</accession>
<dbReference type="GO" id="GO:0009037">
    <property type="term" value="F:tyrosine-based site-specific recombinase activity"/>
    <property type="evidence" value="ECO:0007669"/>
    <property type="project" value="UniProtKB-UniRule"/>
</dbReference>
<comment type="caution">
    <text evidence="13">The sequence shown here is derived from an EMBL/GenBank/DDBJ whole genome shotgun (WGS) entry which is preliminary data.</text>
</comment>
<keyword evidence="7 10" id="KW-0238">DNA-binding</keyword>
<evidence type="ECO:0000256" key="1">
    <source>
        <dbReference type="ARBA" id="ARBA00004496"/>
    </source>
</evidence>
<evidence type="ECO:0000256" key="10">
    <source>
        <dbReference type="HAMAP-Rule" id="MF_01808"/>
    </source>
</evidence>
<proteinExistence type="inferred from homology"/>
<dbReference type="Pfam" id="PF00589">
    <property type="entry name" value="Phage_integrase"/>
    <property type="match status" value="1"/>
</dbReference>
<feature type="active site" evidence="10">
    <location>
        <position position="172"/>
    </location>
</feature>
<keyword evidence="4 10" id="KW-0132">Cell division</keyword>
<keyword evidence="6 10" id="KW-0229">DNA integration</keyword>
<feature type="active site" evidence="10">
    <location>
        <position position="270"/>
    </location>
</feature>
<dbReference type="PANTHER" id="PTHR30349:SF81">
    <property type="entry name" value="TYROSINE RECOMBINASE XERC"/>
    <property type="match status" value="1"/>
</dbReference>
<dbReference type="GO" id="GO:0006313">
    <property type="term" value="P:DNA transposition"/>
    <property type="evidence" value="ECO:0007669"/>
    <property type="project" value="UniProtKB-UniRule"/>
</dbReference>
<dbReference type="NCBIfam" id="TIGR02225">
    <property type="entry name" value="recomb_XerD"/>
    <property type="match status" value="1"/>
</dbReference>
<feature type="active site" evidence="10">
    <location>
        <position position="244"/>
    </location>
</feature>
<dbReference type="InterPro" id="IPR023009">
    <property type="entry name" value="Tyrosine_recombinase_XerC/XerD"/>
</dbReference>